<keyword evidence="1" id="KW-0446">Lipid-binding</keyword>
<dbReference type="AlphaFoldDB" id="A0A2J6S196"/>
<evidence type="ECO:0000259" key="3">
    <source>
        <dbReference type="PROSITE" id="PS51228"/>
    </source>
</evidence>
<feature type="region of interest" description="Disordered" evidence="2">
    <location>
        <begin position="244"/>
        <end position="280"/>
    </location>
</feature>
<evidence type="ECO:0000313" key="4">
    <source>
        <dbReference type="EMBL" id="PMD44497.1"/>
    </source>
</evidence>
<dbReference type="InterPro" id="IPR035984">
    <property type="entry name" value="Acyl-CoA-binding_sf"/>
</dbReference>
<evidence type="ECO:0000256" key="2">
    <source>
        <dbReference type="SAM" id="MobiDB-lite"/>
    </source>
</evidence>
<feature type="domain" description="ACB" evidence="3">
    <location>
        <begin position="294"/>
        <end position="393"/>
    </location>
</feature>
<proteinExistence type="predicted"/>
<dbReference type="SUPFAM" id="SSF47027">
    <property type="entry name" value="Acyl-CoA binding protein"/>
    <property type="match status" value="1"/>
</dbReference>
<gene>
    <name evidence="4" type="ORF">L207DRAFT_579437</name>
</gene>
<dbReference type="Proteomes" id="UP000235786">
    <property type="component" value="Unassembled WGS sequence"/>
</dbReference>
<keyword evidence="5" id="KW-1185">Reference proteome</keyword>
<dbReference type="InterPro" id="IPR031348">
    <property type="entry name" value="PigL_N"/>
</dbReference>
<dbReference type="Gene3D" id="1.20.80.10">
    <property type="match status" value="1"/>
</dbReference>
<reference evidence="4 5" key="1">
    <citation type="submission" date="2016-04" db="EMBL/GenBank/DDBJ databases">
        <title>A degradative enzymes factory behind the ericoid mycorrhizal symbiosis.</title>
        <authorList>
            <consortium name="DOE Joint Genome Institute"/>
            <person name="Martino E."/>
            <person name="Morin E."/>
            <person name="Grelet G."/>
            <person name="Kuo A."/>
            <person name="Kohler A."/>
            <person name="Daghino S."/>
            <person name="Barry K."/>
            <person name="Choi C."/>
            <person name="Cichocki N."/>
            <person name="Clum A."/>
            <person name="Copeland A."/>
            <person name="Hainaut M."/>
            <person name="Haridas S."/>
            <person name="Labutti K."/>
            <person name="Lindquist E."/>
            <person name="Lipzen A."/>
            <person name="Khouja H.-R."/>
            <person name="Murat C."/>
            <person name="Ohm R."/>
            <person name="Olson A."/>
            <person name="Spatafora J."/>
            <person name="Veneault-Fourrey C."/>
            <person name="Henrissat B."/>
            <person name="Grigoriev I."/>
            <person name="Martin F."/>
            <person name="Perotto S."/>
        </authorList>
    </citation>
    <scope>NUCLEOTIDE SEQUENCE [LARGE SCALE GENOMIC DNA]</scope>
    <source>
        <strain evidence="4 5">F</strain>
    </source>
</reference>
<dbReference type="EMBL" id="KZ613941">
    <property type="protein sequence ID" value="PMD44497.1"/>
    <property type="molecule type" value="Genomic_DNA"/>
</dbReference>
<organism evidence="4 5">
    <name type="scientific">Hyaloscypha variabilis (strain UAMH 11265 / GT02V1 / F)</name>
    <name type="common">Meliniomyces variabilis</name>
    <dbReference type="NCBI Taxonomy" id="1149755"/>
    <lineage>
        <taxon>Eukaryota</taxon>
        <taxon>Fungi</taxon>
        <taxon>Dikarya</taxon>
        <taxon>Ascomycota</taxon>
        <taxon>Pezizomycotina</taxon>
        <taxon>Leotiomycetes</taxon>
        <taxon>Helotiales</taxon>
        <taxon>Hyaloscyphaceae</taxon>
        <taxon>Hyaloscypha</taxon>
        <taxon>Hyaloscypha variabilis</taxon>
    </lineage>
</organism>
<dbReference type="InterPro" id="IPR000582">
    <property type="entry name" value="Acyl-CoA-binding_protein"/>
</dbReference>
<dbReference type="PROSITE" id="PS51228">
    <property type="entry name" value="ACB_2"/>
    <property type="match status" value="1"/>
</dbReference>
<dbReference type="Pfam" id="PF17111">
    <property type="entry name" value="PigL_N"/>
    <property type="match status" value="1"/>
</dbReference>
<evidence type="ECO:0000256" key="1">
    <source>
        <dbReference type="ARBA" id="ARBA00023121"/>
    </source>
</evidence>
<protein>
    <recommendedName>
        <fullName evidence="3">ACB domain-containing protein</fullName>
    </recommendedName>
</protein>
<dbReference type="STRING" id="1149755.A0A2J6S196"/>
<dbReference type="GO" id="GO:0006631">
    <property type="term" value="P:fatty acid metabolic process"/>
    <property type="evidence" value="ECO:0007669"/>
    <property type="project" value="TreeGrafter"/>
</dbReference>
<evidence type="ECO:0000313" key="5">
    <source>
        <dbReference type="Proteomes" id="UP000235786"/>
    </source>
</evidence>
<dbReference type="PANTHER" id="PTHR23310">
    <property type="entry name" value="ACYL-COA-BINDING PROTEIN, ACBP"/>
    <property type="match status" value="1"/>
</dbReference>
<dbReference type="GO" id="GO:0000062">
    <property type="term" value="F:fatty-acyl-CoA binding"/>
    <property type="evidence" value="ECO:0007669"/>
    <property type="project" value="InterPro"/>
</dbReference>
<sequence length="432" mass="48344">METQDSEYESVDRYASEEPLPPARIMPVPEALAITNTTLSIAVAAFKACQSAYSLVQNIRNAPKQVQRLTNDVHGLYQVLGLLQAALEQDNVANARLPSQMIQDLEALLGTCTKLSRDIIVTLNPFVGLDGTVRGGTWRNLKWEMYKKNNVEVLQQTLETCKLTISMAVSSLNFITGSQTQKMIEQIRQDVAHLRTHADLQEDDFDDIEGSSTRAWASDDELSISSFALPLRRYLEETESLVDPESGSYRSESIAGSADDTRRLNPTFASGLSSEDEEPGLDKFRKMNLDSAAIDRAFIHALNTVKKIPRTGASRPSLSHRLQLYGFYKQAMEGDVDNVMDRPIGIGEEEEEDTIKKDQEKYDAWAAQKGLSRTEAKRMYINAMIGTMQEYASSTAEQRALLDELENVWDQVETNSTFPPRSYPVETIILAQ</sequence>
<dbReference type="Pfam" id="PF00887">
    <property type="entry name" value="ACBP"/>
    <property type="match status" value="1"/>
</dbReference>
<name>A0A2J6S196_HYAVF</name>
<accession>A0A2J6S196</accession>
<dbReference type="OrthoDB" id="346910at2759"/>
<dbReference type="InterPro" id="IPR014352">
    <property type="entry name" value="FERM/acyl-CoA-bd_prot_sf"/>
</dbReference>
<dbReference type="PANTHER" id="PTHR23310:SF133">
    <property type="entry name" value="COA BINDING PROTEIN, PUTATIVE (AFU_ORTHOLOGUE AFUA_1G12300)-RELATED"/>
    <property type="match status" value="1"/>
</dbReference>